<dbReference type="EMBL" id="CAKKNE010000002">
    <property type="protein sequence ID" value="CAH0367875.1"/>
    <property type="molecule type" value="Genomic_DNA"/>
</dbReference>
<reference evidence="2" key="1">
    <citation type="submission" date="2021-11" db="EMBL/GenBank/DDBJ databases">
        <authorList>
            <consortium name="Genoscope - CEA"/>
            <person name="William W."/>
        </authorList>
    </citation>
    <scope>NUCLEOTIDE SEQUENCE</scope>
</reference>
<evidence type="ECO:0000313" key="2">
    <source>
        <dbReference type="EMBL" id="CAH0367875.1"/>
    </source>
</evidence>
<feature type="signal peptide" evidence="1">
    <location>
        <begin position="1"/>
        <end position="18"/>
    </location>
</feature>
<gene>
    <name evidence="2" type="ORF">PECAL_2P09150</name>
</gene>
<comment type="caution">
    <text evidence="2">The sequence shown here is derived from an EMBL/GenBank/DDBJ whole genome shotgun (WGS) entry which is preliminary data.</text>
</comment>
<dbReference type="OrthoDB" id="10624283at2759"/>
<evidence type="ECO:0000313" key="3">
    <source>
        <dbReference type="Proteomes" id="UP000789595"/>
    </source>
</evidence>
<keyword evidence="3" id="KW-1185">Reference proteome</keyword>
<name>A0A8J2WGT3_9STRA</name>
<keyword evidence="1" id="KW-0732">Signal</keyword>
<organism evidence="2 3">
    <name type="scientific">Pelagomonas calceolata</name>
    <dbReference type="NCBI Taxonomy" id="35677"/>
    <lineage>
        <taxon>Eukaryota</taxon>
        <taxon>Sar</taxon>
        <taxon>Stramenopiles</taxon>
        <taxon>Ochrophyta</taxon>
        <taxon>Pelagophyceae</taxon>
        <taxon>Pelagomonadales</taxon>
        <taxon>Pelagomonadaceae</taxon>
        <taxon>Pelagomonas</taxon>
    </lineage>
</organism>
<protein>
    <recommendedName>
        <fullName evidence="4">SURF1-like protein</fullName>
    </recommendedName>
</protein>
<evidence type="ECO:0008006" key="4">
    <source>
        <dbReference type="Google" id="ProtNLM"/>
    </source>
</evidence>
<evidence type="ECO:0000256" key="1">
    <source>
        <dbReference type="SAM" id="SignalP"/>
    </source>
</evidence>
<dbReference type="AlphaFoldDB" id="A0A8J2WGT3"/>
<accession>A0A8J2WGT3</accession>
<sequence>MLLLLLQALLVASMRVERMRGPHATSTTRRAALANAATTTRRAALATAVALATTRRSNALQLEGEYADPNHVNGWRKIKVTGDRARITGQDDPGGPVWSIKGLATDSTIALLVEPGSVQPPAGTTMESVDDVIVPVFRGDIVADGIKWPDGNKWQRR</sequence>
<proteinExistence type="predicted"/>
<dbReference type="Proteomes" id="UP000789595">
    <property type="component" value="Unassembled WGS sequence"/>
</dbReference>
<feature type="chain" id="PRO_5035269519" description="SURF1-like protein" evidence="1">
    <location>
        <begin position="19"/>
        <end position="157"/>
    </location>
</feature>